<proteinExistence type="predicted"/>
<dbReference type="RefSeq" id="WP_189266213.1">
    <property type="nucleotide sequence ID" value="NZ_BMML01000016.1"/>
</dbReference>
<evidence type="ECO:0000313" key="3">
    <source>
        <dbReference type="Proteomes" id="UP000653411"/>
    </source>
</evidence>
<dbReference type="AlphaFoldDB" id="A0A918CU71"/>
<reference evidence="2" key="2">
    <citation type="submission" date="2020-09" db="EMBL/GenBank/DDBJ databases">
        <authorList>
            <person name="Sun Q."/>
            <person name="Zhou Y."/>
        </authorList>
    </citation>
    <scope>NUCLEOTIDE SEQUENCE</scope>
    <source>
        <strain evidence="2">CGMCC 4.7110</strain>
    </source>
</reference>
<protein>
    <submittedName>
        <fullName evidence="2">Uncharacterized protein</fullName>
    </submittedName>
</protein>
<evidence type="ECO:0000256" key="1">
    <source>
        <dbReference type="SAM" id="MobiDB-lite"/>
    </source>
</evidence>
<evidence type="ECO:0000313" key="2">
    <source>
        <dbReference type="EMBL" id="GGN27382.1"/>
    </source>
</evidence>
<dbReference type="Proteomes" id="UP000653411">
    <property type="component" value="Unassembled WGS sequence"/>
</dbReference>
<feature type="compositionally biased region" description="Low complexity" evidence="1">
    <location>
        <begin position="40"/>
        <end position="50"/>
    </location>
</feature>
<organism evidence="2 3">
    <name type="scientific">Streptomyces fuscichromogenes</name>
    <dbReference type="NCBI Taxonomy" id="1324013"/>
    <lineage>
        <taxon>Bacteria</taxon>
        <taxon>Bacillati</taxon>
        <taxon>Actinomycetota</taxon>
        <taxon>Actinomycetes</taxon>
        <taxon>Kitasatosporales</taxon>
        <taxon>Streptomycetaceae</taxon>
        <taxon>Streptomyces</taxon>
    </lineage>
</organism>
<reference evidence="2" key="1">
    <citation type="journal article" date="2014" name="Int. J. Syst. Evol. Microbiol.">
        <title>Complete genome sequence of Corynebacterium casei LMG S-19264T (=DSM 44701T), isolated from a smear-ripened cheese.</title>
        <authorList>
            <consortium name="US DOE Joint Genome Institute (JGI-PGF)"/>
            <person name="Walter F."/>
            <person name="Albersmeier A."/>
            <person name="Kalinowski J."/>
            <person name="Ruckert C."/>
        </authorList>
    </citation>
    <scope>NUCLEOTIDE SEQUENCE</scope>
    <source>
        <strain evidence="2">CGMCC 4.7110</strain>
    </source>
</reference>
<dbReference type="EMBL" id="BMML01000016">
    <property type="protein sequence ID" value="GGN27382.1"/>
    <property type="molecule type" value="Genomic_DNA"/>
</dbReference>
<keyword evidence="3" id="KW-1185">Reference proteome</keyword>
<comment type="caution">
    <text evidence="2">The sequence shown here is derived from an EMBL/GenBank/DDBJ whole genome shotgun (WGS) entry which is preliminary data.</text>
</comment>
<name>A0A918CU71_9ACTN</name>
<sequence>MNTAIADGFGTSPAPHRRPDGAPYLTQRDDGHPVRRHVHPPAVAAPATGA</sequence>
<feature type="region of interest" description="Disordered" evidence="1">
    <location>
        <begin position="1"/>
        <end position="50"/>
    </location>
</feature>
<gene>
    <name evidence="2" type="ORF">GCM10011578_062660</name>
</gene>
<accession>A0A918CU71</accession>